<dbReference type="EMBL" id="PXYI01000014">
    <property type="protein sequence ID" value="PSJ36417.1"/>
    <property type="molecule type" value="Genomic_DNA"/>
</dbReference>
<name>A0A2P7QEM0_9SPHN</name>
<feature type="chain" id="PRO_5015192571" description="Lytic transglycosylase" evidence="1">
    <location>
        <begin position="22"/>
        <end position="163"/>
    </location>
</feature>
<dbReference type="Proteomes" id="UP000241167">
    <property type="component" value="Unassembled WGS sequence"/>
</dbReference>
<dbReference type="AlphaFoldDB" id="A0A2P7QEM0"/>
<proteinExistence type="predicted"/>
<organism evidence="2 3">
    <name type="scientific">Allosphingosinicella deserti</name>
    <dbReference type="NCBI Taxonomy" id="2116704"/>
    <lineage>
        <taxon>Bacteria</taxon>
        <taxon>Pseudomonadati</taxon>
        <taxon>Pseudomonadota</taxon>
        <taxon>Alphaproteobacteria</taxon>
        <taxon>Sphingomonadales</taxon>
        <taxon>Sphingomonadaceae</taxon>
        <taxon>Allosphingosinicella</taxon>
    </lineage>
</organism>
<reference evidence="2 3" key="1">
    <citation type="submission" date="2018-03" db="EMBL/GenBank/DDBJ databases">
        <title>The draft genome of Sphingosinicella sp. GL-C-18.</title>
        <authorList>
            <person name="Liu L."/>
            <person name="Li L."/>
            <person name="Liang L."/>
            <person name="Zhang X."/>
            <person name="Wang T."/>
        </authorList>
    </citation>
    <scope>NUCLEOTIDE SEQUENCE [LARGE SCALE GENOMIC DNA]</scope>
    <source>
        <strain evidence="2 3">GL-C-18</strain>
    </source>
</reference>
<keyword evidence="1" id="KW-0732">Signal</keyword>
<accession>A0A2P7QEM0</accession>
<evidence type="ECO:0000313" key="3">
    <source>
        <dbReference type="Proteomes" id="UP000241167"/>
    </source>
</evidence>
<feature type="signal peptide" evidence="1">
    <location>
        <begin position="1"/>
        <end position="21"/>
    </location>
</feature>
<sequence>MMLKRAWPLLLIALVALQAFVRPDANILSVRDDSFHILRRISAGRESPWPAQTGFTRLMATEYQCGFPVRPDLLEPRLSEIISPLRWASERIYQGDLVDAAMANLSPWQVRLWQLRYGLGLWSGRLDDGPVSPQKVDEARRFAILYYQMRLRQVACDTARGMR</sequence>
<keyword evidence="3" id="KW-1185">Reference proteome</keyword>
<gene>
    <name evidence="2" type="ORF">C7I55_26630</name>
</gene>
<evidence type="ECO:0008006" key="4">
    <source>
        <dbReference type="Google" id="ProtNLM"/>
    </source>
</evidence>
<evidence type="ECO:0000256" key="1">
    <source>
        <dbReference type="SAM" id="SignalP"/>
    </source>
</evidence>
<evidence type="ECO:0000313" key="2">
    <source>
        <dbReference type="EMBL" id="PSJ36417.1"/>
    </source>
</evidence>
<protein>
    <recommendedName>
        <fullName evidence="4">Lytic transglycosylase</fullName>
    </recommendedName>
</protein>
<comment type="caution">
    <text evidence="2">The sequence shown here is derived from an EMBL/GenBank/DDBJ whole genome shotgun (WGS) entry which is preliminary data.</text>
</comment>